<dbReference type="Gene3D" id="3.40.720.10">
    <property type="entry name" value="Alkaline Phosphatase, subunit A"/>
    <property type="match status" value="1"/>
</dbReference>
<dbReference type="STRING" id="29170.A0A368H9H6"/>
<keyword evidence="2" id="KW-1185">Reference proteome</keyword>
<dbReference type="PANTHER" id="PTHR10974:SF6">
    <property type="entry name" value="PROTEIN CBG19234"/>
    <property type="match status" value="1"/>
</dbReference>
<dbReference type="GO" id="GO:0005615">
    <property type="term" value="C:extracellular space"/>
    <property type="evidence" value="ECO:0007669"/>
    <property type="project" value="TreeGrafter"/>
</dbReference>
<gene>
    <name evidence="1" type="ORF">ANCCAN_01787</name>
</gene>
<name>A0A368H9H6_ANCCA</name>
<dbReference type="Pfam" id="PF02995">
    <property type="entry name" value="DUF229"/>
    <property type="match status" value="1"/>
</dbReference>
<dbReference type="FunFam" id="3.40.720.10:FF:000017">
    <property type="entry name" value="Predicted protein"/>
    <property type="match status" value="1"/>
</dbReference>
<dbReference type="AlphaFoldDB" id="A0A368H9H6"/>
<evidence type="ECO:0000313" key="1">
    <source>
        <dbReference type="EMBL" id="RCN52000.1"/>
    </source>
</evidence>
<dbReference type="InterPro" id="IPR004245">
    <property type="entry name" value="DUF229"/>
</dbReference>
<dbReference type="EMBL" id="JOJR01000009">
    <property type="protein sequence ID" value="RCN52000.1"/>
    <property type="molecule type" value="Genomic_DNA"/>
</dbReference>
<evidence type="ECO:0000313" key="2">
    <source>
        <dbReference type="Proteomes" id="UP000252519"/>
    </source>
</evidence>
<reference evidence="1 2" key="1">
    <citation type="submission" date="2014-10" db="EMBL/GenBank/DDBJ databases">
        <title>Draft genome of the hookworm Ancylostoma caninum.</title>
        <authorList>
            <person name="Mitreva M."/>
        </authorList>
    </citation>
    <scope>NUCLEOTIDE SEQUENCE [LARGE SCALE GENOMIC DNA]</scope>
    <source>
        <strain evidence="1 2">Baltimore</strain>
    </source>
</reference>
<dbReference type="InterPro" id="IPR017850">
    <property type="entry name" value="Alkaline_phosphatase_core_sf"/>
</dbReference>
<protein>
    <recommendedName>
        <fullName evidence="3">DUF229 domain-containing protein</fullName>
    </recommendedName>
</protein>
<dbReference type="OrthoDB" id="413313at2759"/>
<sequence length="651" mass="75604">MKEKFVEEPEEFVENRTFSLGVVAEISETTHLFENSCRYVWVEDVEPSMKRFIRQPPPVVCPRNANEVFDRDHDGSFSRRMTHLSVNCTASVVFGGLRNWKGKVKENARQEQIIYHQFHVNADVFQLICFDIYGNVQLEKTYAGIRNGADPRLVIEGRPTLPQPAKFDKKKMSISILGLDSTARAQFHRSMPKTLKQMQKMGFLTFHGYNKEVEIQVGDNSAVNLLPILAEQIQEGLHFQFHDDENDINIARILPYNAQLDPDTFEFLWKKMKKKGCVTMFNDDIMHTSRGLFHYSSKTFQKGFTVSPTDHYYRAYYLMIYLALRNHAMPCLQGDFLFEHFIDIWYRFLITYADRCHFSFTFLTSVAHDKPNNIQLIDDVLSDRLKRLEDSGALNNTVLIILGDHGNRVSAMSRSYAGRIEERQPLLSIRLPPGFADAYPEAMQNLRDNTQRFISSGFLDFSNFDVHETLLDITDDRFGAKRPVKRGKTLFEPIPLERSCVDNNVVQNFCLCMIPEPENQRSSVNYTAMEMSLSRHFASFTCVLENSIKCEKEVDIRVPNEMVRLRMRNKFDLPKHEKPGKPSSFEYIYQNCTAQSTTGDELGITVQYRFDRRSNYDIIYPPMIIPRSGNCRNRKNAFAYCRCLEEEKNRS</sequence>
<accession>A0A368H9H6</accession>
<dbReference type="PANTHER" id="PTHR10974">
    <property type="entry name" value="FI08016P-RELATED"/>
    <property type="match status" value="1"/>
</dbReference>
<organism evidence="1 2">
    <name type="scientific">Ancylostoma caninum</name>
    <name type="common">Dog hookworm</name>
    <dbReference type="NCBI Taxonomy" id="29170"/>
    <lineage>
        <taxon>Eukaryota</taxon>
        <taxon>Metazoa</taxon>
        <taxon>Ecdysozoa</taxon>
        <taxon>Nematoda</taxon>
        <taxon>Chromadorea</taxon>
        <taxon>Rhabditida</taxon>
        <taxon>Rhabditina</taxon>
        <taxon>Rhabditomorpha</taxon>
        <taxon>Strongyloidea</taxon>
        <taxon>Ancylostomatidae</taxon>
        <taxon>Ancylostomatinae</taxon>
        <taxon>Ancylostoma</taxon>
    </lineage>
</organism>
<evidence type="ECO:0008006" key="3">
    <source>
        <dbReference type="Google" id="ProtNLM"/>
    </source>
</evidence>
<dbReference type="SUPFAM" id="SSF53649">
    <property type="entry name" value="Alkaline phosphatase-like"/>
    <property type="match status" value="1"/>
</dbReference>
<dbReference type="CDD" id="cd16021">
    <property type="entry name" value="ALP_like"/>
    <property type="match status" value="1"/>
</dbReference>
<comment type="caution">
    <text evidence="1">The sequence shown here is derived from an EMBL/GenBank/DDBJ whole genome shotgun (WGS) entry which is preliminary data.</text>
</comment>
<proteinExistence type="predicted"/>
<dbReference type="Proteomes" id="UP000252519">
    <property type="component" value="Unassembled WGS sequence"/>
</dbReference>